<dbReference type="Pfam" id="PF05593">
    <property type="entry name" value="RHS_repeat"/>
    <property type="match status" value="1"/>
</dbReference>
<dbReference type="InterPro" id="IPR022385">
    <property type="entry name" value="Rhs_assc_core"/>
</dbReference>
<dbReference type="Pfam" id="PF07591">
    <property type="entry name" value="PT-HINT"/>
    <property type="match status" value="1"/>
</dbReference>
<dbReference type="InterPro" id="IPR050708">
    <property type="entry name" value="T6SS_VgrG/RHS"/>
</dbReference>
<gene>
    <name evidence="4" type="ORF">GA0070564_10758</name>
</gene>
<dbReference type="OrthoDB" id="291011at2"/>
<dbReference type="InterPro" id="IPR006530">
    <property type="entry name" value="YD"/>
</dbReference>
<dbReference type="RefSeq" id="WP_091611915.1">
    <property type="nucleotide sequence ID" value="NZ_FMCX01000007.1"/>
</dbReference>
<accession>A0A1C4ZZL0</accession>
<keyword evidence="5" id="KW-1185">Reference proteome</keyword>
<dbReference type="Gene3D" id="2.170.16.10">
    <property type="entry name" value="Hedgehog/Intein (Hint) domain"/>
    <property type="match status" value="1"/>
</dbReference>
<dbReference type="CDD" id="cd00081">
    <property type="entry name" value="Hint"/>
    <property type="match status" value="1"/>
</dbReference>
<evidence type="ECO:0000256" key="2">
    <source>
        <dbReference type="SAM" id="SignalP"/>
    </source>
</evidence>
<dbReference type="InterPro" id="IPR036844">
    <property type="entry name" value="Hint_dom_sf"/>
</dbReference>
<dbReference type="SUPFAM" id="SSF51294">
    <property type="entry name" value="Hedgehog/intein (Hint) domain"/>
    <property type="match status" value="1"/>
</dbReference>
<feature type="signal peptide" evidence="2">
    <location>
        <begin position="1"/>
        <end position="31"/>
    </location>
</feature>
<feature type="compositionally biased region" description="Polar residues" evidence="1">
    <location>
        <begin position="1036"/>
        <end position="1055"/>
    </location>
</feature>
<proteinExistence type="predicted"/>
<dbReference type="NCBIfam" id="TIGR01643">
    <property type="entry name" value="YD_repeat_2x"/>
    <property type="match status" value="1"/>
</dbReference>
<dbReference type="InterPro" id="IPR006141">
    <property type="entry name" value="Intein_N"/>
</dbReference>
<protein>
    <submittedName>
        <fullName evidence="4">Intein C-terminal splicing region/RHS repeat-associated core domain-containing protein</fullName>
    </submittedName>
</protein>
<dbReference type="PROSITE" id="PS50817">
    <property type="entry name" value="INTEIN_N_TER"/>
    <property type="match status" value="1"/>
</dbReference>
<feature type="region of interest" description="Disordered" evidence="1">
    <location>
        <begin position="1024"/>
        <end position="1071"/>
    </location>
</feature>
<dbReference type="PANTHER" id="PTHR32305">
    <property type="match status" value="1"/>
</dbReference>
<dbReference type="EMBL" id="FMCX01000007">
    <property type="protein sequence ID" value="SCF38194.1"/>
    <property type="molecule type" value="Genomic_DNA"/>
</dbReference>
<dbReference type="SMART" id="SM00306">
    <property type="entry name" value="HintN"/>
    <property type="match status" value="1"/>
</dbReference>
<dbReference type="Gene3D" id="2.180.10.10">
    <property type="entry name" value="RHS repeat-associated core"/>
    <property type="match status" value="1"/>
</dbReference>
<evidence type="ECO:0000256" key="1">
    <source>
        <dbReference type="SAM" id="MobiDB-lite"/>
    </source>
</evidence>
<dbReference type="Proteomes" id="UP000199504">
    <property type="component" value="Unassembled WGS sequence"/>
</dbReference>
<dbReference type="PANTHER" id="PTHR32305:SF17">
    <property type="entry name" value="TRNA NUCLEASE WAPA"/>
    <property type="match status" value="1"/>
</dbReference>
<feature type="chain" id="PRO_5008710762" evidence="2">
    <location>
        <begin position="32"/>
        <end position="2296"/>
    </location>
</feature>
<reference evidence="5" key="1">
    <citation type="submission" date="2016-06" db="EMBL/GenBank/DDBJ databases">
        <authorList>
            <person name="Varghese N."/>
            <person name="Submissions Spin"/>
        </authorList>
    </citation>
    <scope>NUCLEOTIDE SEQUENCE [LARGE SCALE GENOMIC DNA]</scope>
    <source>
        <strain evidence="5">DSM 44830</strain>
    </source>
</reference>
<organism evidence="4 5">
    <name type="scientific">Micromonospora mirobrigensis</name>
    <dbReference type="NCBI Taxonomy" id="262898"/>
    <lineage>
        <taxon>Bacteria</taxon>
        <taxon>Bacillati</taxon>
        <taxon>Actinomycetota</taxon>
        <taxon>Actinomycetes</taxon>
        <taxon>Micromonosporales</taxon>
        <taxon>Micromonosporaceae</taxon>
        <taxon>Micromonospora</taxon>
    </lineage>
</organism>
<dbReference type="InterPro" id="IPR030934">
    <property type="entry name" value="Intein_C"/>
</dbReference>
<keyword evidence="2" id="KW-0732">Signal</keyword>
<evidence type="ECO:0000259" key="3">
    <source>
        <dbReference type="SMART" id="SM00306"/>
    </source>
</evidence>
<dbReference type="InterPro" id="IPR003587">
    <property type="entry name" value="Hint_dom_N"/>
</dbReference>
<feature type="domain" description="Hint" evidence="3">
    <location>
        <begin position="2048"/>
        <end position="2143"/>
    </location>
</feature>
<name>A0A1C4ZZL0_9ACTN</name>
<dbReference type="STRING" id="262898.GA0070564_10758"/>
<dbReference type="NCBIfam" id="TIGR03696">
    <property type="entry name" value="Rhs_assc_core"/>
    <property type="match status" value="1"/>
</dbReference>
<dbReference type="PROSITE" id="PS50818">
    <property type="entry name" value="INTEIN_C_TER"/>
    <property type="match status" value="1"/>
</dbReference>
<dbReference type="InterPro" id="IPR031325">
    <property type="entry name" value="RHS_repeat"/>
</dbReference>
<sequence length="2296" mass="246150">MNPTRLRTVLAATVSLSLAASVLSVPTRAAAEPKPHLAVQQEKIDADGAPAKGRAWPVRAVPSAQLAAPVWPKAGRAAVSLPAAPAGQRQSAPSAVRAGTLPVSVSRGAGAAGDRTDAVSVEVLDRAAVPTRWRNGLLVRLAGSGAATTKTAAPAAAGSTTVSVDYRDFKNAYGGSWSSRLRLWRLPECALVTPDRAECAAAPLDSRNQGGAVSAEVPLPAPGAGDRTAVGASTLVALAAGASGSEGDFSASPLGASATWSGGGSTGDFSWSYPLQAPPPIGGPSPSLALSYSSSAVDGKSDASNNQPSWVGEGFDYWSGYIERSYVGCADDMTGGTNTRKTGDQCWRSDNATMMLNGRGTELVYEAGKGWHGRSEDGSKIEKLAGAGNGDNDGEYWKVTTTDGMQYFFGRHSLPGQSGTTDSTWTVPVSGNQSGEPCYNTSFASSFCDQAWRWNLDYVVDPRGNTMSYWYTPEGNYYGRNLTSTSKARYDRGGTLKRIDYGTWDRGTTDRSVTPTAQVLFTVADRCEANCSIHDAAHWKDVPWDQECIGTAASCTNYSPTFWSTKRLSKITTQVWDTTKATPAWQAVDSWTLTHTYPAVGDGSDYAGMWLSSIVRAGHVGSTLTMPPVTFTPVALRNRVLTRNNTTNNRMRMGNIVTETGAKIQVTYSLPDCPSGISPAANTRRCYPVIGPDPYDPDGPDITEWWHKYVVTQVSESDLMVVVNGTDRGQPVKNTFYTYVGAPAWHYADDNGLVKPKRKTWNQFRGYATVETRVGDAPSQTLTRTTYLRGMHGDRVATSGGTRTVTVPASLGSETVYDEDQFAGMVREQVTYNGVDTRPVAKTVNVPWMSPALATRNINGDIVTARYTDTKATYSGTALGVNGASGWRVTRTQSTFDNAYGTVTQVQDDGDTAKTGDEQCATYSYNRNTALNLLTVVKQTTVTALACGSAPQTTDDVISDERTYYDGATSVDTAPTAGAATQVERLKSWTKAGGTTWQVVTKGTYDMFGRPRSATDVRGNVTTTTYTPASGGPLQKVTTTSPDPNGGTAWSSTVESEPYRGGPTRTTDRNGRVSEQEYDPLGRLARVWQAGWAKSTHPTSPSIEYGYVFAPNRDAYPYTTTRTLHAGGGYLVSYSIQDALFRPRQTQTVAVGGGRVVTDTLYDKAGRAVTSYSPHVEPGAAAGGLWWEPEWSVPSLTRTVYDDAGRATASIYFGTDGVTNLVEKWRTNTEYFGDSVKVTPPAKDVPTTTVTDAHGRTVQVRQHVSPEHSTSYVYDRRGQLVTVRDTAGDEWTYTYDVRGRQLTSVDPDKGKLTNVYNDFSELTQTIDANGKVLVYDYDKIGRKIGLYDTSKSAATKRAEWKYDKLFTGQPLLGVLGQATRYDPPGSTNAYTVQPTGFTPRYQPTGMQYVIPAAEGTGLAGTWSYGFGYSPYEGSPTSVTLPAVGNLTTETLTTNYDSVTGLPTSLDTNLINVGRYVIGQQYSAYGEPTINTRKTNGGVYVEQAFDYDLTTHRVNRSRVQPETATGTVKDVNYGYDDAGNITSIADTPAVGQADTQCFRYDDLRRLTSAWTPKSGVACGTDPSTANLGGPAPYWQDWTIDALGNRTKETSHASTGDTTRTYALPTPGQGVARPHAATSVTVAEPGKSPVTNRYDYDKAGNTVCRPAGAPANACPPDASSQLLSWDSEGRLTSVSGSSGGSNIYDADGSRLIHRDATGSTLYLPGQEVRTASGLTSATRYYQFAGSTVASRSGGLTWLFNDHQGTQNVAVDALTQAVTVRRQTPYGVPRGQQPTWTNLKGFVGGDKDTTGLTHIGAREYDPGLGRFVSVDPVQDLTDPQQWNAYAYGNNSPITFSDPDGLKACSDDACGPGADYEDMYGKYVDVSGHNDGCNGCSKTEDPYAEKKPPTINDKLGSHVPLSKTHKTIVKAKSYKGTEQFTWKEMLDWAAQDQTNWVFLCSEVMGGDPLVCDVQNPLLPQLSKLEDLVQMAVILGGVTCALIGPACLAEAALAEGEFAATGAVLTSGGAGANLLRGMIGREAVGAEKVVNSFCSFGGDTRVLMADGTTKPISELKVGDEVEATDPETGEQGDRRVTNLWIHEDDLGVLRVDGEILETTDGHPFWNVTDHKWEAAGDLRPGDRLVTSRGDTVLVDRPLSAPSHRGLAYNLTVDGIHTYYVIAGTTSVLVHNTGSLPCVSNRISWQKQGRHVLGDPLHDNTGKGYLNSHSDAQRVLDAYHSGEATVLGQMENGNIVVRYGNVTGYNNNPAAGFVDQPTNVFMIKGTKSPSVVPINPNWTPRG</sequence>
<evidence type="ECO:0000313" key="5">
    <source>
        <dbReference type="Proteomes" id="UP000199504"/>
    </source>
</evidence>
<dbReference type="GO" id="GO:0016539">
    <property type="term" value="P:intein-mediated protein splicing"/>
    <property type="evidence" value="ECO:0007669"/>
    <property type="project" value="InterPro"/>
</dbReference>
<evidence type="ECO:0000313" key="4">
    <source>
        <dbReference type="EMBL" id="SCF38194.1"/>
    </source>
</evidence>